<dbReference type="VEuPathDB" id="FungiDB:AAP_05050"/>
<dbReference type="PANTHER" id="PTHR12964">
    <property type="entry name" value="NADH-UBIQUINONE OXIDOREDUCTASE B14 SUBUNIT"/>
    <property type="match status" value="1"/>
</dbReference>
<evidence type="ECO:0000256" key="8">
    <source>
        <dbReference type="ARBA" id="ARBA00023136"/>
    </source>
</evidence>
<organism evidence="9 10">
    <name type="scientific">Ascosphaera apis ARSEF 7405</name>
    <dbReference type="NCBI Taxonomy" id="392613"/>
    <lineage>
        <taxon>Eukaryota</taxon>
        <taxon>Fungi</taxon>
        <taxon>Dikarya</taxon>
        <taxon>Ascomycota</taxon>
        <taxon>Pezizomycotina</taxon>
        <taxon>Eurotiomycetes</taxon>
        <taxon>Eurotiomycetidae</taxon>
        <taxon>Onygenales</taxon>
        <taxon>Ascosphaeraceae</taxon>
        <taxon>Ascosphaera</taxon>
    </lineage>
</organism>
<evidence type="ECO:0000313" key="9">
    <source>
        <dbReference type="EMBL" id="KZZ88229.1"/>
    </source>
</evidence>
<keyword evidence="9" id="KW-0830">Ubiquinone</keyword>
<comment type="similarity">
    <text evidence="2">Belongs to the complex I LYR family.</text>
</comment>
<keyword evidence="6" id="KW-0249">Electron transport</keyword>
<dbReference type="EMBL" id="AZGZ01000027">
    <property type="protein sequence ID" value="KZZ88229.1"/>
    <property type="molecule type" value="Genomic_DNA"/>
</dbReference>
<dbReference type="GO" id="GO:0005743">
    <property type="term" value="C:mitochondrial inner membrane"/>
    <property type="evidence" value="ECO:0007669"/>
    <property type="project" value="UniProtKB-SubCell"/>
</dbReference>
<evidence type="ECO:0000256" key="4">
    <source>
        <dbReference type="ARBA" id="ARBA00022660"/>
    </source>
</evidence>
<evidence type="ECO:0000256" key="6">
    <source>
        <dbReference type="ARBA" id="ARBA00022982"/>
    </source>
</evidence>
<sequence>MPVSTIRTKIRQEFERHRYVNQLPVVDVLIAQSHAEYQETLNFWKQISHVMKYFRAEQDENARLPKSFMEGFLQGRN</sequence>
<comment type="caution">
    <text evidence="9">The sequence shown here is derived from an EMBL/GenBank/DDBJ whole genome shotgun (WGS) entry which is preliminary data.</text>
</comment>
<keyword evidence="5" id="KW-0999">Mitochondrion inner membrane</keyword>
<evidence type="ECO:0000256" key="1">
    <source>
        <dbReference type="ARBA" id="ARBA00004443"/>
    </source>
</evidence>
<gene>
    <name evidence="9" type="ORF">AAP_05050</name>
</gene>
<proteinExistence type="inferred from homology"/>
<keyword evidence="3" id="KW-0813">Transport</keyword>
<keyword evidence="7" id="KW-0496">Mitochondrion</keyword>
<evidence type="ECO:0000256" key="3">
    <source>
        <dbReference type="ARBA" id="ARBA00022448"/>
    </source>
</evidence>
<evidence type="ECO:0000313" key="10">
    <source>
        <dbReference type="Proteomes" id="UP000242877"/>
    </source>
</evidence>
<keyword evidence="8" id="KW-0472">Membrane</keyword>
<dbReference type="AlphaFoldDB" id="A0A167VZP4"/>
<comment type="subcellular location">
    <subcellularLocation>
        <location evidence="1">Mitochondrion inner membrane</location>
        <topology evidence="1">Peripheral membrane protein</topology>
        <orientation evidence="1">Matrix side</orientation>
    </subcellularLocation>
</comment>
<accession>A0A167VZP4</accession>
<dbReference type="GO" id="GO:0006979">
    <property type="term" value="P:response to oxidative stress"/>
    <property type="evidence" value="ECO:0007669"/>
    <property type="project" value="TreeGrafter"/>
</dbReference>
<keyword evidence="10" id="KW-1185">Reference proteome</keyword>
<dbReference type="InterPro" id="IPR016488">
    <property type="entry name" value="NADH_Ub_cplx-1_asu_su-6"/>
</dbReference>
<dbReference type="OrthoDB" id="14535at2759"/>
<evidence type="ECO:0000256" key="2">
    <source>
        <dbReference type="ARBA" id="ARBA00009508"/>
    </source>
</evidence>
<protein>
    <submittedName>
        <fullName evidence="9">NADH-ubiquinone oxidoreductase 14.8 kDa subunit</fullName>
    </submittedName>
</protein>
<dbReference type="PANTHER" id="PTHR12964:SF0">
    <property type="entry name" value="NADH DEHYDROGENASE [UBIQUINONE] 1 ALPHA SUBCOMPLEX SUBUNIT 6"/>
    <property type="match status" value="1"/>
</dbReference>
<evidence type="ECO:0000256" key="5">
    <source>
        <dbReference type="ARBA" id="ARBA00022792"/>
    </source>
</evidence>
<keyword evidence="4" id="KW-0679">Respiratory chain</keyword>
<name>A0A167VZP4_9EURO</name>
<reference evidence="9 10" key="1">
    <citation type="journal article" date="2016" name="Genome Biol. Evol.">
        <title>Divergent and convergent evolution of fungal pathogenicity.</title>
        <authorList>
            <person name="Shang Y."/>
            <person name="Xiao G."/>
            <person name="Zheng P."/>
            <person name="Cen K."/>
            <person name="Zhan S."/>
            <person name="Wang C."/>
        </authorList>
    </citation>
    <scope>NUCLEOTIDE SEQUENCE [LARGE SCALE GENOMIC DNA]</scope>
    <source>
        <strain evidence="9 10">ARSEF 7405</strain>
    </source>
</reference>
<evidence type="ECO:0000256" key="7">
    <source>
        <dbReference type="ARBA" id="ARBA00023128"/>
    </source>
</evidence>
<dbReference type="Proteomes" id="UP000242877">
    <property type="component" value="Unassembled WGS sequence"/>
</dbReference>